<dbReference type="AlphaFoldDB" id="A0A1Y5RLH9"/>
<evidence type="ECO:0000313" key="2">
    <source>
        <dbReference type="Proteomes" id="UP000193827"/>
    </source>
</evidence>
<accession>A0A1Y5RLH9</accession>
<organism evidence="1 2">
    <name type="scientific">Roseovarius litorisediminis</name>
    <dbReference type="NCBI Taxonomy" id="1312363"/>
    <lineage>
        <taxon>Bacteria</taxon>
        <taxon>Pseudomonadati</taxon>
        <taxon>Pseudomonadota</taxon>
        <taxon>Alphaproteobacteria</taxon>
        <taxon>Rhodobacterales</taxon>
        <taxon>Roseobacteraceae</taxon>
        <taxon>Roseovarius</taxon>
    </lineage>
</organism>
<dbReference type="Proteomes" id="UP000193827">
    <property type="component" value="Unassembled WGS sequence"/>
</dbReference>
<dbReference type="OrthoDB" id="7347529at2"/>
<sequence>MTGQTIATAHWRALNHEGDDKCRLAKVDHGWLLIGHARFRDDSGFAALDYVVRCDESWRTLSADISGLHGERQVNVHIECDGGDWQLNGVPQPDVAGARDLDISFTPATNLMALRRLSAQPEPWLSVSAGWLRYPELELAPLSQTYTRSGAAGQVDYVAAQSGFSTRFEVDPSGFVTLYPDLWEGEVDHASP</sequence>
<gene>
    <name evidence="1" type="ORF">PEL8287_00839</name>
</gene>
<keyword evidence="2" id="KW-1185">Reference proteome</keyword>
<dbReference type="SUPFAM" id="SSF159275">
    <property type="entry name" value="PA1994-like"/>
    <property type="match status" value="1"/>
</dbReference>
<dbReference type="RefSeq" id="WP_085891106.1">
    <property type="nucleotide sequence ID" value="NZ_FWFL01000002.1"/>
</dbReference>
<protein>
    <recommendedName>
        <fullName evidence="3">Glycolipid-binding domain-containing protein</fullName>
    </recommendedName>
</protein>
<dbReference type="Pfam" id="PF06475">
    <property type="entry name" value="Glycolipid_bind"/>
    <property type="match status" value="1"/>
</dbReference>
<dbReference type="EMBL" id="FWFL01000002">
    <property type="protein sequence ID" value="SLN20292.1"/>
    <property type="molecule type" value="Genomic_DNA"/>
</dbReference>
<proteinExistence type="predicted"/>
<evidence type="ECO:0008006" key="3">
    <source>
        <dbReference type="Google" id="ProtNLM"/>
    </source>
</evidence>
<reference evidence="1 2" key="1">
    <citation type="submission" date="2017-03" db="EMBL/GenBank/DDBJ databases">
        <authorList>
            <person name="Afonso C.L."/>
            <person name="Miller P.J."/>
            <person name="Scott M.A."/>
            <person name="Spackman E."/>
            <person name="Goraichik I."/>
            <person name="Dimitrov K.M."/>
            <person name="Suarez D.L."/>
            <person name="Swayne D.E."/>
        </authorList>
    </citation>
    <scope>NUCLEOTIDE SEQUENCE [LARGE SCALE GENOMIC DNA]</scope>
    <source>
        <strain evidence="1 2">CECT 8287</strain>
    </source>
</reference>
<dbReference type="InterPro" id="IPR009467">
    <property type="entry name" value="Glycolipid-bd_prot_put"/>
</dbReference>
<name>A0A1Y5RLH9_9RHOB</name>
<evidence type="ECO:0000313" key="1">
    <source>
        <dbReference type="EMBL" id="SLN20292.1"/>
    </source>
</evidence>